<comment type="similarity">
    <text evidence="1">Belongs to the universal ribosomal protein uS2 family.</text>
</comment>
<dbReference type="InterPro" id="IPR001865">
    <property type="entry name" value="Ribosomal_uS2"/>
</dbReference>
<dbReference type="PROSITE" id="PS00962">
    <property type="entry name" value="RIBOSOMAL_S2_1"/>
    <property type="match status" value="1"/>
</dbReference>
<dbReference type="PRINTS" id="PR00395">
    <property type="entry name" value="RIBOSOMALS2"/>
</dbReference>
<dbReference type="Gene3D" id="3.10.580.10">
    <property type="entry name" value="CBS-domain"/>
    <property type="match status" value="2"/>
</dbReference>
<evidence type="ECO:0000313" key="10">
    <source>
        <dbReference type="Proteomes" id="UP001283341"/>
    </source>
</evidence>
<dbReference type="InterPro" id="IPR000644">
    <property type="entry name" value="CBS_dom"/>
</dbReference>
<keyword evidence="5" id="KW-0129">CBS domain</keyword>
<dbReference type="Pfam" id="PF00318">
    <property type="entry name" value="Ribosomal_S2"/>
    <property type="match status" value="1"/>
</dbReference>
<proteinExistence type="inferred from homology"/>
<protein>
    <submittedName>
        <fullName evidence="9">Uncharacterized protein</fullName>
    </submittedName>
</protein>
<sequence length="1082" mass="117206">MSANPGTMRGTPNRGQGRGNIPFATSTPTNSSSAIPRPVLETHASATPSSDAGGPASSSLSTSRAKQSKRDEAIRRKMESDLAKKKHLTSRARHSRKAPPGTVLALKPSPALQIKPATTVAEAAQLMAAKREDCVLVTDDDERIAGIFTAKDLAFRVVGAGLKASHITIAEIMTKNPLCARTDTSATDALDLMVRKGFRHLPVMDENQDISGILDITKCFYDAMEKLERAYASSRRLYDALEGVQSELGTSQPQQIIQYVEALRSKMSGPTLESVLDGRPPTTVSVRTSVKDAAHMMKENHTTAVLVQDQGAITGIFTSKDVVLRVIAPGLDPATCSVVRVMTPHPDFAPMDMSIQSALRKMHDGHYLNLPVMNEGGEIVGMVDVLKLTYATLEQINTMGTSDNEGPAWNKFWLSLDHETESMVSGEGSHNHTHPGPRSLMSPDMTRSERIVDSVAPGDSASHAGVDSPSHSAVGAIPEVPPAEVPFPFKFKAPSGRVHRLQVTAAHGMAEFVANVIGKLGSEVDAIGGAPVVEDGKLSGGFALSYLDNEGDSVSITTDHDLLEAILLARHGHSEKVDLFVHDPKEPPVPQVPTPAPLPEPIVAPVTLPTPPLSTVRERRRPADEDEDEDGDAEEDDESPARRSRQMRTRTAPQQQEQVIAGVPNELLLPGAIVTLAVVIAGVFTVSRMSSRDEHSSTISTMIIRNLGVRTGRRALAAAAPALRSTSRFISTQPAAAKTQTAVANASTTAKKTNSTPRSTWTKEGATKEEIRQIPKLYETFRSDRRTTINIGSDLDRRYLLDVVIEDDPPEDATLEMLMAAQAHMGHNTALWNPANARYIYGVRDGIHIFSLETTAVHLRRAARVVEEVAYHGGLILFVGTRKGQMPIVVKAAELAGACHLFQKWTPGTITNKDVLLSSGLLEMVDEKDRPVAGFEKHLMDRRPVQPDLVVCFNPLENYTLLYECGLAGIPTVGIVDSDVDPTWVTYQVPANDDSLRSVGLIAGVLGKAGQRGLRRRHAAAEDGVVTWETPLDVQKFIEKEQAEKKRQFESAMEQLKKGGNVEGIESEITENEMLRQMLAAD</sequence>
<keyword evidence="10" id="KW-1185">Reference proteome</keyword>
<dbReference type="PANTHER" id="PTHR48108">
    <property type="entry name" value="CBS DOMAIN-CONTAINING PROTEIN CBSX2, CHLOROPLASTIC"/>
    <property type="match status" value="1"/>
</dbReference>
<organism evidence="9 10">
    <name type="scientific">Apodospora peruviana</name>
    <dbReference type="NCBI Taxonomy" id="516989"/>
    <lineage>
        <taxon>Eukaryota</taxon>
        <taxon>Fungi</taxon>
        <taxon>Dikarya</taxon>
        <taxon>Ascomycota</taxon>
        <taxon>Pezizomycotina</taxon>
        <taxon>Sordariomycetes</taxon>
        <taxon>Sordariomycetidae</taxon>
        <taxon>Sordariales</taxon>
        <taxon>Lasiosphaeriaceae</taxon>
        <taxon>Apodospora</taxon>
    </lineage>
</organism>
<dbReference type="GO" id="GO:0006412">
    <property type="term" value="P:translation"/>
    <property type="evidence" value="ECO:0007669"/>
    <property type="project" value="InterPro"/>
</dbReference>
<dbReference type="SUPFAM" id="SSF54631">
    <property type="entry name" value="CBS-domain pair"/>
    <property type="match status" value="2"/>
</dbReference>
<evidence type="ECO:0000256" key="4">
    <source>
        <dbReference type="ARBA" id="ARBA00023274"/>
    </source>
</evidence>
<feature type="compositionally biased region" description="Pro residues" evidence="6">
    <location>
        <begin position="587"/>
        <end position="612"/>
    </location>
</feature>
<accession>A0AAE0HTV6</accession>
<name>A0AAE0HTV6_9PEZI</name>
<feature type="domain" description="CBS" evidence="7">
    <location>
        <begin position="342"/>
        <end position="399"/>
    </location>
</feature>
<evidence type="ECO:0000259" key="7">
    <source>
        <dbReference type="PROSITE" id="PS51371"/>
    </source>
</evidence>
<dbReference type="AlphaFoldDB" id="A0AAE0HTV6"/>
<dbReference type="GO" id="GO:0003735">
    <property type="term" value="F:structural constituent of ribosome"/>
    <property type="evidence" value="ECO:0007669"/>
    <property type="project" value="InterPro"/>
</dbReference>
<dbReference type="SUPFAM" id="SSF52313">
    <property type="entry name" value="Ribosomal protein S2"/>
    <property type="match status" value="1"/>
</dbReference>
<dbReference type="NCBIfam" id="TIGR01011">
    <property type="entry name" value="rpsB_bact"/>
    <property type="match status" value="1"/>
</dbReference>
<keyword evidence="3" id="KW-0689">Ribosomal protein</keyword>
<evidence type="ECO:0000256" key="3">
    <source>
        <dbReference type="ARBA" id="ARBA00022980"/>
    </source>
</evidence>
<feature type="domain" description="PB1" evidence="8">
    <location>
        <begin position="484"/>
        <end position="584"/>
    </location>
</feature>
<dbReference type="SMART" id="SM00116">
    <property type="entry name" value="CBS"/>
    <property type="match status" value="4"/>
</dbReference>
<dbReference type="SUPFAM" id="SSF54277">
    <property type="entry name" value="CAD &amp; PB1 domains"/>
    <property type="match status" value="1"/>
</dbReference>
<feature type="region of interest" description="Disordered" evidence="6">
    <location>
        <begin position="422"/>
        <end position="444"/>
    </location>
</feature>
<gene>
    <name evidence="9" type="ORF">B0H66DRAFT_504769</name>
</gene>
<dbReference type="CDD" id="cd17782">
    <property type="entry name" value="CBS_pair_MUG70_2"/>
    <property type="match status" value="1"/>
</dbReference>
<feature type="compositionally biased region" description="Polar residues" evidence="6">
    <location>
        <begin position="23"/>
        <end position="34"/>
    </location>
</feature>
<dbReference type="InterPro" id="IPR005706">
    <property type="entry name" value="Ribosomal_uS2_bac/mit/plastid"/>
</dbReference>
<evidence type="ECO:0000256" key="2">
    <source>
        <dbReference type="ARBA" id="ARBA00022737"/>
    </source>
</evidence>
<dbReference type="Proteomes" id="UP001283341">
    <property type="component" value="Unassembled WGS sequence"/>
</dbReference>
<feature type="compositionally biased region" description="Low complexity" evidence="6">
    <location>
        <begin position="44"/>
        <end position="61"/>
    </location>
</feature>
<feature type="domain" description="CBS" evidence="7">
    <location>
        <begin position="173"/>
        <end position="229"/>
    </location>
</feature>
<dbReference type="Pfam" id="PF00564">
    <property type="entry name" value="PB1"/>
    <property type="match status" value="1"/>
</dbReference>
<evidence type="ECO:0000256" key="1">
    <source>
        <dbReference type="ARBA" id="ARBA00006242"/>
    </source>
</evidence>
<feature type="domain" description="CBS" evidence="7">
    <location>
        <begin position="106"/>
        <end position="165"/>
    </location>
</feature>
<feature type="compositionally biased region" description="Basic residues" evidence="6">
    <location>
        <begin position="84"/>
        <end position="97"/>
    </location>
</feature>
<dbReference type="InterPro" id="IPR046342">
    <property type="entry name" value="CBS_dom_sf"/>
</dbReference>
<evidence type="ECO:0000256" key="5">
    <source>
        <dbReference type="PROSITE-ProRule" id="PRU00703"/>
    </source>
</evidence>
<evidence type="ECO:0000313" key="9">
    <source>
        <dbReference type="EMBL" id="KAK3312808.1"/>
    </source>
</evidence>
<dbReference type="InterPro" id="IPR000270">
    <property type="entry name" value="PB1_dom"/>
</dbReference>
<keyword evidence="4" id="KW-0687">Ribonucleoprotein</keyword>
<feature type="region of interest" description="Disordered" evidence="6">
    <location>
        <begin position="1"/>
        <end position="103"/>
    </location>
</feature>
<dbReference type="InterPro" id="IPR023591">
    <property type="entry name" value="Ribosomal_uS2_flav_dom_sf"/>
</dbReference>
<dbReference type="PROSITE" id="PS51745">
    <property type="entry name" value="PB1"/>
    <property type="match status" value="1"/>
</dbReference>
<dbReference type="EMBL" id="JAUEDM010000008">
    <property type="protein sequence ID" value="KAK3312808.1"/>
    <property type="molecule type" value="Genomic_DNA"/>
</dbReference>
<dbReference type="Gene3D" id="3.40.50.10490">
    <property type="entry name" value="Glucose-6-phosphate isomerase like protein, domain 1"/>
    <property type="match status" value="1"/>
</dbReference>
<dbReference type="CDD" id="cd01425">
    <property type="entry name" value="RPS2"/>
    <property type="match status" value="1"/>
</dbReference>
<feature type="domain" description="CBS" evidence="7">
    <location>
        <begin position="277"/>
        <end position="333"/>
    </location>
</feature>
<dbReference type="InterPro" id="IPR053793">
    <property type="entry name" value="PB1-like"/>
</dbReference>
<dbReference type="PROSITE" id="PS51371">
    <property type="entry name" value="CBS"/>
    <property type="match status" value="4"/>
</dbReference>
<reference evidence="9" key="1">
    <citation type="journal article" date="2023" name="Mol. Phylogenet. Evol.">
        <title>Genome-scale phylogeny and comparative genomics of the fungal order Sordariales.</title>
        <authorList>
            <person name="Hensen N."/>
            <person name="Bonometti L."/>
            <person name="Westerberg I."/>
            <person name="Brannstrom I.O."/>
            <person name="Guillou S."/>
            <person name="Cros-Aarteil S."/>
            <person name="Calhoun S."/>
            <person name="Haridas S."/>
            <person name="Kuo A."/>
            <person name="Mondo S."/>
            <person name="Pangilinan J."/>
            <person name="Riley R."/>
            <person name="LaButti K."/>
            <person name="Andreopoulos B."/>
            <person name="Lipzen A."/>
            <person name="Chen C."/>
            <person name="Yan M."/>
            <person name="Daum C."/>
            <person name="Ng V."/>
            <person name="Clum A."/>
            <person name="Steindorff A."/>
            <person name="Ohm R.A."/>
            <person name="Martin F."/>
            <person name="Silar P."/>
            <person name="Natvig D.O."/>
            <person name="Lalanne C."/>
            <person name="Gautier V."/>
            <person name="Ament-Velasquez S.L."/>
            <person name="Kruys A."/>
            <person name="Hutchinson M.I."/>
            <person name="Powell A.J."/>
            <person name="Barry K."/>
            <person name="Miller A.N."/>
            <person name="Grigoriev I.V."/>
            <person name="Debuchy R."/>
            <person name="Gladieux P."/>
            <person name="Hiltunen Thoren M."/>
            <person name="Johannesson H."/>
        </authorList>
    </citation>
    <scope>NUCLEOTIDE SEQUENCE</scope>
    <source>
        <strain evidence="9">CBS 118394</strain>
    </source>
</reference>
<evidence type="ECO:0000259" key="8">
    <source>
        <dbReference type="PROSITE" id="PS51745"/>
    </source>
</evidence>
<evidence type="ECO:0000256" key="6">
    <source>
        <dbReference type="SAM" id="MobiDB-lite"/>
    </source>
</evidence>
<feature type="compositionally biased region" description="Basic and acidic residues" evidence="6">
    <location>
        <begin position="68"/>
        <end position="83"/>
    </location>
</feature>
<dbReference type="GO" id="GO:0015935">
    <property type="term" value="C:small ribosomal subunit"/>
    <property type="evidence" value="ECO:0007669"/>
    <property type="project" value="InterPro"/>
</dbReference>
<dbReference type="SMART" id="SM00666">
    <property type="entry name" value="PB1"/>
    <property type="match status" value="1"/>
</dbReference>
<keyword evidence="2" id="KW-0677">Repeat</keyword>
<dbReference type="CDD" id="cd17781">
    <property type="entry name" value="CBS_pair_MUG70_1"/>
    <property type="match status" value="1"/>
</dbReference>
<reference evidence="9" key="2">
    <citation type="submission" date="2023-06" db="EMBL/GenBank/DDBJ databases">
        <authorList>
            <consortium name="Lawrence Berkeley National Laboratory"/>
            <person name="Haridas S."/>
            <person name="Hensen N."/>
            <person name="Bonometti L."/>
            <person name="Westerberg I."/>
            <person name="Brannstrom I.O."/>
            <person name="Guillou S."/>
            <person name="Cros-Aarteil S."/>
            <person name="Calhoun S."/>
            <person name="Kuo A."/>
            <person name="Mondo S."/>
            <person name="Pangilinan J."/>
            <person name="Riley R."/>
            <person name="Labutti K."/>
            <person name="Andreopoulos B."/>
            <person name="Lipzen A."/>
            <person name="Chen C."/>
            <person name="Yanf M."/>
            <person name="Daum C."/>
            <person name="Ng V."/>
            <person name="Clum A."/>
            <person name="Steindorff A."/>
            <person name="Ohm R."/>
            <person name="Martin F."/>
            <person name="Silar P."/>
            <person name="Natvig D."/>
            <person name="Lalanne C."/>
            <person name="Gautier V."/>
            <person name="Ament-Velasquez S.L."/>
            <person name="Kruys A."/>
            <person name="Hutchinson M.I."/>
            <person name="Powell A.J."/>
            <person name="Barry K."/>
            <person name="Miller A.N."/>
            <person name="Grigoriev I.V."/>
            <person name="Debuchy R."/>
            <person name="Gladieux P."/>
            <person name="Thoren M.H."/>
            <person name="Johannesson H."/>
        </authorList>
    </citation>
    <scope>NUCLEOTIDE SEQUENCE</scope>
    <source>
        <strain evidence="9">CBS 118394</strain>
    </source>
</reference>
<dbReference type="PANTHER" id="PTHR48108:SF26">
    <property type="entry name" value="CBS DOMAIN-CONTAINING PROTEIN DDB_G0289609"/>
    <property type="match status" value="1"/>
</dbReference>
<feature type="compositionally biased region" description="Acidic residues" evidence="6">
    <location>
        <begin position="624"/>
        <end position="638"/>
    </location>
</feature>
<dbReference type="InterPro" id="IPR018130">
    <property type="entry name" value="Ribosomal_uS2_CS"/>
</dbReference>
<dbReference type="HAMAP" id="MF_00291_B">
    <property type="entry name" value="Ribosomal_uS2_B"/>
    <property type="match status" value="1"/>
</dbReference>
<comment type="caution">
    <text evidence="9">The sequence shown here is derived from an EMBL/GenBank/DDBJ whole genome shotgun (WGS) entry which is preliminary data.</text>
</comment>
<feature type="region of interest" description="Disordered" evidence="6">
    <location>
        <begin position="581"/>
        <end position="656"/>
    </location>
</feature>
<dbReference type="Pfam" id="PF00571">
    <property type="entry name" value="CBS"/>
    <property type="match status" value="4"/>
</dbReference>
<dbReference type="InterPro" id="IPR051462">
    <property type="entry name" value="CBS_domain-containing"/>
</dbReference>